<dbReference type="SUPFAM" id="SSF52833">
    <property type="entry name" value="Thioredoxin-like"/>
    <property type="match status" value="1"/>
</dbReference>
<proteinExistence type="predicted"/>
<keyword evidence="5" id="KW-0049">Antioxidant</keyword>
<keyword evidence="11" id="KW-1185">Reference proteome</keyword>
<dbReference type="PROSITE" id="PS51352">
    <property type="entry name" value="THIOREDOXIN_2"/>
    <property type="match status" value="1"/>
</dbReference>
<evidence type="ECO:0000313" key="10">
    <source>
        <dbReference type="EMBL" id="AQS89500.1"/>
    </source>
</evidence>
<evidence type="ECO:0000256" key="7">
    <source>
        <dbReference type="ARBA" id="ARBA00023284"/>
    </source>
</evidence>
<comment type="subunit">
    <text evidence="1">Homodimer; disulfide-linked, upon oxidation. 5 homodimers assemble to form a ring-like decamer.</text>
</comment>
<reference evidence="10 11" key="1">
    <citation type="submission" date="2016-03" db="EMBL/GenBank/DDBJ databases">
        <title>Acetic acid bacteria sequencing.</title>
        <authorList>
            <person name="Brandt J."/>
            <person name="Jakob F."/>
            <person name="Vogel R.F."/>
        </authorList>
    </citation>
    <scope>NUCLEOTIDE SEQUENCE [LARGE SCALE GENOMIC DNA]</scope>
    <source>
        <strain evidence="10 11">NBRC 101099</strain>
    </source>
</reference>
<name>A0A1U9KV57_9PROT</name>
<keyword evidence="7" id="KW-0676">Redox-active center</keyword>
<evidence type="ECO:0000256" key="4">
    <source>
        <dbReference type="ARBA" id="ARBA00022559"/>
    </source>
</evidence>
<dbReference type="GO" id="GO:0008379">
    <property type="term" value="F:thioredoxin peroxidase activity"/>
    <property type="evidence" value="ECO:0007669"/>
    <property type="project" value="TreeGrafter"/>
</dbReference>
<evidence type="ECO:0000256" key="6">
    <source>
        <dbReference type="ARBA" id="ARBA00023002"/>
    </source>
</evidence>
<dbReference type="EMBL" id="CP014691">
    <property type="protein sequence ID" value="AQS89500.1"/>
    <property type="molecule type" value="Genomic_DNA"/>
</dbReference>
<dbReference type="AlphaFoldDB" id="A0A1U9KV57"/>
<keyword evidence="6" id="KW-0560">Oxidoreductase</keyword>
<dbReference type="GO" id="GO:0033554">
    <property type="term" value="P:cellular response to stress"/>
    <property type="evidence" value="ECO:0007669"/>
    <property type="project" value="TreeGrafter"/>
</dbReference>
<gene>
    <name evidence="10" type="ORF">A0U93_12340</name>
</gene>
<dbReference type="GO" id="GO:0042744">
    <property type="term" value="P:hydrogen peroxide catabolic process"/>
    <property type="evidence" value="ECO:0007669"/>
    <property type="project" value="TreeGrafter"/>
</dbReference>
<dbReference type="PIRSF" id="PIRSF000239">
    <property type="entry name" value="AHPC"/>
    <property type="match status" value="1"/>
</dbReference>
<evidence type="ECO:0000313" key="11">
    <source>
        <dbReference type="Proteomes" id="UP000188604"/>
    </source>
</evidence>
<protein>
    <recommendedName>
        <fullName evidence="3">Alkyl hydroperoxide reductase C</fullName>
        <ecNumber evidence="2">1.11.1.26</ecNumber>
    </recommendedName>
    <alternativeName>
        <fullName evidence="8">Peroxiredoxin</fullName>
    </alternativeName>
</protein>
<dbReference type="Proteomes" id="UP000188604">
    <property type="component" value="Chromosome"/>
</dbReference>
<dbReference type="InterPro" id="IPR024706">
    <property type="entry name" value="Peroxiredoxin_AhpC-typ"/>
</dbReference>
<dbReference type="RefSeq" id="WP_077808513.1">
    <property type="nucleotide sequence ID" value="NZ_BJXS01000006.1"/>
</dbReference>
<evidence type="ECO:0000256" key="3">
    <source>
        <dbReference type="ARBA" id="ARBA00017462"/>
    </source>
</evidence>
<evidence type="ECO:0000256" key="5">
    <source>
        <dbReference type="ARBA" id="ARBA00022862"/>
    </source>
</evidence>
<evidence type="ECO:0000256" key="1">
    <source>
        <dbReference type="ARBA" id="ARBA00011654"/>
    </source>
</evidence>
<evidence type="ECO:0000256" key="9">
    <source>
        <dbReference type="ARBA" id="ARBA00047572"/>
    </source>
</evidence>
<dbReference type="Pfam" id="PF00578">
    <property type="entry name" value="AhpC-TSA"/>
    <property type="match status" value="1"/>
</dbReference>
<dbReference type="InterPro" id="IPR013766">
    <property type="entry name" value="Thioredoxin_domain"/>
</dbReference>
<dbReference type="EC" id="1.11.1.26" evidence="2"/>
<dbReference type="KEGG" id="nch:A0U93_12340"/>
<dbReference type="GO" id="GO:0102039">
    <property type="term" value="F:NADH-dependent peroxiredoxin activity"/>
    <property type="evidence" value="ECO:0007669"/>
    <property type="project" value="UniProtKB-EC"/>
</dbReference>
<accession>A0A1U9KV57</accession>
<dbReference type="PANTHER" id="PTHR10681:SF121">
    <property type="entry name" value="ALKYL HYDROPEROXIDE REDUCTASE C"/>
    <property type="match status" value="1"/>
</dbReference>
<dbReference type="OrthoDB" id="9812811at2"/>
<comment type="catalytic activity">
    <reaction evidence="9">
        <text>a hydroperoxide + NADH + H(+) = an alcohol + NAD(+) + H2O</text>
        <dbReference type="Rhea" id="RHEA:62628"/>
        <dbReference type="ChEBI" id="CHEBI:15377"/>
        <dbReference type="ChEBI" id="CHEBI:15378"/>
        <dbReference type="ChEBI" id="CHEBI:30879"/>
        <dbReference type="ChEBI" id="CHEBI:35924"/>
        <dbReference type="ChEBI" id="CHEBI:57540"/>
        <dbReference type="ChEBI" id="CHEBI:57945"/>
        <dbReference type="EC" id="1.11.1.26"/>
    </reaction>
</comment>
<dbReference type="InterPro" id="IPR050217">
    <property type="entry name" value="Peroxiredoxin"/>
</dbReference>
<dbReference type="InterPro" id="IPR036249">
    <property type="entry name" value="Thioredoxin-like_sf"/>
</dbReference>
<dbReference type="NCBIfam" id="NF009668">
    <property type="entry name" value="PRK13189.1"/>
    <property type="match status" value="1"/>
</dbReference>
<organism evidence="10 11">
    <name type="scientific">Neoasaia chiangmaiensis</name>
    <dbReference type="NCBI Taxonomy" id="320497"/>
    <lineage>
        <taxon>Bacteria</taxon>
        <taxon>Pseudomonadati</taxon>
        <taxon>Pseudomonadota</taxon>
        <taxon>Alphaproteobacteria</taxon>
        <taxon>Acetobacterales</taxon>
        <taxon>Acetobacteraceae</taxon>
        <taxon>Neoasaia</taxon>
    </lineage>
</organism>
<dbReference type="GO" id="GO:0005829">
    <property type="term" value="C:cytosol"/>
    <property type="evidence" value="ECO:0007669"/>
    <property type="project" value="TreeGrafter"/>
</dbReference>
<dbReference type="GO" id="GO:0045454">
    <property type="term" value="P:cell redox homeostasis"/>
    <property type="evidence" value="ECO:0007669"/>
    <property type="project" value="TreeGrafter"/>
</dbReference>
<evidence type="ECO:0000256" key="8">
    <source>
        <dbReference type="ARBA" id="ARBA00032077"/>
    </source>
</evidence>
<keyword evidence="4" id="KW-0575">Peroxidase</keyword>
<dbReference type="STRING" id="320497.A0U93_12340"/>
<dbReference type="InterPro" id="IPR000866">
    <property type="entry name" value="AhpC/TSA"/>
</dbReference>
<dbReference type="Gene3D" id="3.40.30.10">
    <property type="entry name" value="Glutaredoxin"/>
    <property type="match status" value="1"/>
</dbReference>
<evidence type="ECO:0000256" key="2">
    <source>
        <dbReference type="ARBA" id="ARBA00013021"/>
    </source>
</evidence>
<sequence>MSDSISNMPATPMTLRIGDEAPDFTARSTKGQISLSALRGRWVIFFSHPADFTPVCTSEFVAFSRAAPDFEACGATLIGLSIDSLPSHLAWIDAIRTQMDVRIPFPVIEDPSMAIARAYGMLDSQARDSATVRATYILDPDGIIQAIFWYPMTVGRAVSEILRTLRALQRVAPGDALTPEGWQPGNPVLSPGILSQDAMPGDNAPWFHQLRNDAP</sequence>
<dbReference type="PANTHER" id="PTHR10681">
    <property type="entry name" value="THIOREDOXIN PEROXIDASE"/>
    <property type="match status" value="1"/>
</dbReference>
<dbReference type="GO" id="GO:0006979">
    <property type="term" value="P:response to oxidative stress"/>
    <property type="evidence" value="ECO:0007669"/>
    <property type="project" value="TreeGrafter"/>
</dbReference>